<sequence>MAAFESGLAGEIRRVNAGEAEEFDLAGYTESRVDTLISAAFGAPLPATDMVKITFVVGAGKLARQKYDANLQKWVCAALRNLGFQEDKGASCMIDCAGTYKSQHDTGKNIMTVIIFPNVEGPSGEEAKEGEEGADGGGGAAAASAQEMAVTASMDMFPRMIASKCPAWSQKKRLVKILQDFIQALGEVQAALVAGAATEQQLALYDLATPEDVQAKVEWLTGAMKEQVEAGQLVAAEKRTLQAQVEVKLEALGEELAKLEELPEGDPKRAKRGEKLATQKAALEGRQELLAGVQPLTHHPLKREPQIREVWRRYEPLLQVAEGARGRMLTLAETRALGEKEDLEAEISRLEGESRGWFESDEEFETRLAVAREFRRNSANRGKKKR</sequence>
<proteinExistence type="predicted"/>
<feature type="region of interest" description="Disordered" evidence="1">
    <location>
        <begin position="121"/>
        <end position="141"/>
    </location>
</feature>
<gene>
    <name evidence="2" type="ORF">HAKA00212_LOCUS7016</name>
</gene>
<name>A0A7S4D4I3_HETAK</name>
<evidence type="ECO:0000313" key="2">
    <source>
        <dbReference type="EMBL" id="CAE0628334.1"/>
    </source>
</evidence>
<reference evidence="2" key="1">
    <citation type="submission" date="2021-01" db="EMBL/GenBank/DDBJ databases">
        <authorList>
            <person name="Corre E."/>
            <person name="Pelletier E."/>
            <person name="Niang G."/>
            <person name="Scheremetjew M."/>
            <person name="Finn R."/>
            <person name="Kale V."/>
            <person name="Holt S."/>
            <person name="Cochrane G."/>
            <person name="Meng A."/>
            <person name="Brown T."/>
            <person name="Cohen L."/>
        </authorList>
    </citation>
    <scope>NUCLEOTIDE SEQUENCE</scope>
    <source>
        <strain evidence="2">CCMP3107</strain>
    </source>
</reference>
<protein>
    <submittedName>
        <fullName evidence="2">Uncharacterized protein</fullName>
    </submittedName>
</protein>
<accession>A0A7S4D4I3</accession>
<evidence type="ECO:0000256" key="1">
    <source>
        <dbReference type="SAM" id="MobiDB-lite"/>
    </source>
</evidence>
<organism evidence="2">
    <name type="scientific">Heterosigma akashiwo</name>
    <name type="common">Chromophytic alga</name>
    <name type="synonym">Heterosigma carterae</name>
    <dbReference type="NCBI Taxonomy" id="2829"/>
    <lineage>
        <taxon>Eukaryota</taxon>
        <taxon>Sar</taxon>
        <taxon>Stramenopiles</taxon>
        <taxon>Ochrophyta</taxon>
        <taxon>Raphidophyceae</taxon>
        <taxon>Chattonellales</taxon>
        <taxon>Chattonellaceae</taxon>
        <taxon>Heterosigma</taxon>
    </lineage>
</organism>
<dbReference type="AlphaFoldDB" id="A0A7S4D4I3"/>
<dbReference type="EMBL" id="HBIU01015079">
    <property type="protein sequence ID" value="CAE0628334.1"/>
    <property type="molecule type" value="Transcribed_RNA"/>
</dbReference>